<dbReference type="CDD" id="cd00041">
    <property type="entry name" value="CUB"/>
    <property type="match status" value="2"/>
</dbReference>
<dbReference type="FunFam" id="4.10.400.10:FF:000034">
    <property type="entry name" value="Low-density lipoprotein receptor-related protein 2"/>
    <property type="match status" value="1"/>
</dbReference>
<feature type="disulfide bond" evidence="13">
    <location>
        <begin position="305"/>
        <end position="320"/>
    </location>
</feature>
<protein>
    <recommendedName>
        <fullName evidence="20">CUB domain-containing protein</fullName>
    </recommendedName>
</protein>
<keyword evidence="4 15" id="KW-0812">Transmembrane</keyword>
<evidence type="ECO:0000259" key="16">
    <source>
        <dbReference type="PROSITE" id="PS01180"/>
    </source>
</evidence>
<keyword evidence="3" id="KW-0254">Endocytosis</keyword>
<dbReference type="PROSITE" id="PS50068">
    <property type="entry name" value="LDLRA_2"/>
    <property type="match status" value="5"/>
</dbReference>
<keyword evidence="19" id="KW-1185">Reference proteome</keyword>
<feature type="disulfide bond" evidence="13">
    <location>
        <begin position="293"/>
        <end position="311"/>
    </location>
</feature>
<dbReference type="InterPro" id="IPR036397">
    <property type="entry name" value="RNaseH_sf"/>
</dbReference>
<feature type="disulfide bond" evidence="13">
    <location>
        <begin position="547"/>
        <end position="562"/>
    </location>
</feature>
<feature type="region of interest" description="Disordered" evidence="14">
    <location>
        <begin position="124"/>
        <end position="145"/>
    </location>
</feature>
<evidence type="ECO:0000313" key="19">
    <source>
        <dbReference type="Proteomes" id="UP000269221"/>
    </source>
</evidence>
<dbReference type="SMART" id="SM00042">
    <property type="entry name" value="CUB"/>
    <property type="match status" value="2"/>
</dbReference>
<dbReference type="GO" id="GO:0006897">
    <property type="term" value="P:endocytosis"/>
    <property type="evidence" value="ECO:0007669"/>
    <property type="project" value="UniProtKB-KW"/>
</dbReference>
<keyword evidence="9 13" id="KW-1015">Disulfide bond</keyword>
<dbReference type="AlphaFoldDB" id="A0A3M0K6U4"/>
<dbReference type="InterPro" id="IPR035914">
    <property type="entry name" value="Sperma_CUB_dom_sf"/>
</dbReference>
<dbReference type="PRINTS" id="PR00261">
    <property type="entry name" value="LDLRECEPTOR"/>
</dbReference>
<feature type="region of interest" description="Disordered" evidence="14">
    <location>
        <begin position="744"/>
        <end position="880"/>
    </location>
</feature>
<organism evidence="18 19">
    <name type="scientific">Hirundo rustica rustica</name>
    <dbReference type="NCBI Taxonomy" id="333673"/>
    <lineage>
        <taxon>Eukaryota</taxon>
        <taxon>Metazoa</taxon>
        <taxon>Chordata</taxon>
        <taxon>Craniata</taxon>
        <taxon>Vertebrata</taxon>
        <taxon>Euteleostomi</taxon>
        <taxon>Archelosauria</taxon>
        <taxon>Archosauria</taxon>
        <taxon>Dinosauria</taxon>
        <taxon>Saurischia</taxon>
        <taxon>Theropoda</taxon>
        <taxon>Coelurosauria</taxon>
        <taxon>Aves</taxon>
        <taxon>Neognathae</taxon>
        <taxon>Neoaves</taxon>
        <taxon>Telluraves</taxon>
        <taxon>Australaves</taxon>
        <taxon>Passeriformes</taxon>
        <taxon>Sylvioidea</taxon>
        <taxon>Hirundinidae</taxon>
        <taxon>Hirundo</taxon>
    </lineage>
</organism>
<evidence type="ECO:0000256" key="5">
    <source>
        <dbReference type="ARBA" id="ARBA00022729"/>
    </source>
</evidence>
<feature type="transmembrane region" description="Helical" evidence="15">
    <location>
        <begin position="607"/>
        <end position="633"/>
    </location>
</feature>
<evidence type="ECO:0000256" key="14">
    <source>
        <dbReference type="SAM" id="MobiDB-lite"/>
    </source>
</evidence>
<comment type="caution">
    <text evidence="13">Lacks conserved residue(s) required for the propagation of feature annotation.</text>
</comment>
<evidence type="ECO:0000256" key="15">
    <source>
        <dbReference type="SAM" id="Phobius"/>
    </source>
</evidence>
<evidence type="ECO:0000256" key="8">
    <source>
        <dbReference type="ARBA" id="ARBA00023136"/>
    </source>
</evidence>
<dbReference type="GO" id="GO:0003676">
    <property type="term" value="F:nucleic acid binding"/>
    <property type="evidence" value="ECO:0007669"/>
    <property type="project" value="InterPro"/>
</dbReference>
<comment type="similarity">
    <text evidence="2">Belongs to the LDLR family.</text>
</comment>
<dbReference type="InterPro" id="IPR023415">
    <property type="entry name" value="LDLR_class-A_CS"/>
</dbReference>
<dbReference type="Gene3D" id="3.30.420.10">
    <property type="entry name" value="Ribonuclease H-like superfamily/Ribonuclease H"/>
    <property type="match status" value="1"/>
</dbReference>
<dbReference type="InterPro" id="IPR002156">
    <property type="entry name" value="RNaseH_domain"/>
</dbReference>
<comment type="caution">
    <text evidence="18">The sequence shown here is derived from an EMBL/GenBank/DDBJ whole genome shotgun (WGS) entry which is preliminary data.</text>
</comment>
<dbReference type="InterPro" id="IPR002172">
    <property type="entry name" value="LDrepeatLR_classA_rpt"/>
</dbReference>
<dbReference type="Pfam" id="PF00431">
    <property type="entry name" value="CUB"/>
    <property type="match status" value="3"/>
</dbReference>
<keyword evidence="7 15" id="KW-1133">Transmembrane helix</keyword>
<dbReference type="FunFam" id="4.10.400.10:FF:000050">
    <property type="entry name" value="low-density lipoprotein receptor-related protein 10"/>
    <property type="match status" value="1"/>
</dbReference>
<feature type="compositionally biased region" description="Polar residues" evidence="14">
    <location>
        <begin position="781"/>
        <end position="806"/>
    </location>
</feature>
<keyword evidence="6" id="KW-0677">Repeat</keyword>
<dbReference type="Proteomes" id="UP000269221">
    <property type="component" value="Unassembled WGS sequence"/>
</dbReference>
<evidence type="ECO:0000256" key="10">
    <source>
        <dbReference type="ARBA" id="ARBA00023176"/>
    </source>
</evidence>
<keyword evidence="8 15" id="KW-0472">Membrane</keyword>
<evidence type="ECO:0000256" key="7">
    <source>
        <dbReference type="ARBA" id="ARBA00022989"/>
    </source>
</evidence>
<dbReference type="STRING" id="333673.A0A3M0K6U4"/>
<dbReference type="InterPro" id="IPR000859">
    <property type="entry name" value="CUB_dom"/>
</dbReference>
<evidence type="ECO:0000256" key="12">
    <source>
        <dbReference type="ARBA" id="ARBA00037878"/>
    </source>
</evidence>
<evidence type="ECO:0000256" key="13">
    <source>
        <dbReference type="PROSITE-ProRule" id="PRU00124"/>
    </source>
</evidence>
<dbReference type="PANTHER" id="PTHR24270:SF22">
    <property type="entry name" value="LOW-DENSITY LIPOPROTEIN RECEPTOR-RELATED PROTEIN 3"/>
    <property type="match status" value="1"/>
</dbReference>
<name>A0A3M0K6U4_HIRRU</name>
<reference evidence="18 19" key="1">
    <citation type="submission" date="2018-07" db="EMBL/GenBank/DDBJ databases">
        <title>A high quality draft genome assembly of the barn swallow (H. rustica rustica).</title>
        <authorList>
            <person name="Formenti G."/>
            <person name="Chiara M."/>
            <person name="Poveda L."/>
            <person name="Francoijs K.-J."/>
            <person name="Bonisoli-Alquati A."/>
            <person name="Canova L."/>
            <person name="Gianfranceschi L."/>
            <person name="Horner D.S."/>
            <person name="Saino N."/>
        </authorList>
    </citation>
    <scope>NUCLEOTIDE SEQUENCE [LARGE SCALE GENOMIC DNA]</scope>
    <source>
        <strain evidence="18">Chelidonia</strain>
        <tissue evidence="18">Blood</tissue>
    </source>
</reference>
<dbReference type="PANTHER" id="PTHR24270">
    <property type="entry name" value="LOW-DENSITY LIPOPROTEIN RECEPTOR-RELATED"/>
    <property type="match status" value="1"/>
</dbReference>
<feature type="compositionally biased region" description="Basic and acidic residues" evidence="14">
    <location>
        <begin position="810"/>
        <end position="845"/>
    </location>
</feature>
<dbReference type="SUPFAM" id="SSF57424">
    <property type="entry name" value="LDL receptor-like module"/>
    <property type="match status" value="5"/>
</dbReference>
<evidence type="ECO:0000313" key="18">
    <source>
        <dbReference type="EMBL" id="RMC08926.1"/>
    </source>
</evidence>
<evidence type="ECO:0008006" key="20">
    <source>
        <dbReference type="Google" id="ProtNLM"/>
    </source>
</evidence>
<dbReference type="PROSITE" id="PS50879">
    <property type="entry name" value="RNASE_H_1"/>
    <property type="match status" value="1"/>
</dbReference>
<feature type="disulfide bond" evidence="13">
    <location>
        <begin position="286"/>
        <end position="298"/>
    </location>
</feature>
<evidence type="ECO:0000259" key="17">
    <source>
        <dbReference type="PROSITE" id="PS50879"/>
    </source>
</evidence>
<feature type="disulfide bond" evidence="13">
    <location>
        <begin position="565"/>
        <end position="577"/>
    </location>
</feature>
<dbReference type="PROSITE" id="PS01180">
    <property type="entry name" value="CUB"/>
    <property type="match status" value="2"/>
</dbReference>
<dbReference type="GO" id="GO:0005905">
    <property type="term" value="C:clathrin-coated pit"/>
    <property type="evidence" value="ECO:0007669"/>
    <property type="project" value="UniProtKB-KW"/>
</dbReference>
<evidence type="ECO:0000256" key="3">
    <source>
        <dbReference type="ARBA" id="ARBA00022583"/>
    </source>
</evidence>
<dbReference type="InterPro" id="IPR036055">
    <property type="entry name" value="LDL_receptor-like_sf"/>
</dbReference>
<feature type="domain" description="RNase H type-1" evidence="17">
    <location>
        <begin position="140"/>
        <end position="207"/>
    </location>
</feature>
<dbReference type="CDD" id="cd00112">
    <property type="entry name" value="LDLa"/>
    <property type="match status" value="5"/>
</dbReference>
<sequence>MEKAAAAELRQGALGPLAAICLVNLFLTGKIESAVTSLAACSGELEQHTERRGVIYSPSWPSNYPPAINCSWYIQGDHGDMITIRYGLMFVEGQEPSPCPPAKREIHVASWFLSRGKGLEAGTSHYPIRDKLPGSEGYPDENTETWSTDGSSYVISGRHAGYVVTTSREVIESGPLPTNTSAQNAEITALTQALELAKGKKVNIYTDLSFKNFDLEDSQKCAVDWLMIGPSSKREEYKVCGSSIPPSFISARDHVWIFFHSDASSSGQAQGFRLSYIRGKIGQSVCQSDEFHCANGKCIPSTWKCNSMDECGDNSDEKNCTVPPTDPPSSICPSGMFQCSAAHSTKCLMNELRCNSVKDCGDGSDEDNCPDLSCGKRLGNFYGSFASPDLFRADHSRSDLRCTWYVDTQDNRHVLLQLNLQLGYNDYVKVYDGIGERGDKLMQTFSHHNNRHSVSVESSKGQLTVSYHARSKSTGHGFNATYQVKGYCLPWEHPCGSDEECFTDKQHCDGWWHCPNGKDEENCPACQKNEYPCEGNSGLCYSILDRCNNQKNCPDGSDEKKCFTCQPGNFHCGTNLCIFETWRCDGQEDCQDGSDEHNCLVVVPRKVITAALIGSLVCGLLLVIALGCAFKLYSLRTREYRAFETQMTRLEAEFVRREAPPSYGQLIAQGLIPPVEDFPVYNASQASVLQNIRTAMRRQMRRHSSRRSSSRRRLGRLWNRLFHRPWVRGQIPLLTSARTSQTTLGDGIISSADGTVQSPLPSPEGPSLEANGQARGPQEAGCSSLQPETEITEPSPSNIFQPNTCTAAHAEPEAGHTDKSLSADSDRELKQSSKVDTGKAFRDPLSESVTEMIHGGSVSRRTVPEDSSLSGSHPLSEDPCRLPLKKWESGYPDSPMDVHIQVNGQNQCCPNSYQEEPLGVHAACCHSMEVPMLQSSTSLSENNTSDDESLLVC</sequence>
<evidence type="ECO:0000256" key="2">
    <source>
        <dbReference type="ARBA" id="ARBA00009939"/>
    </source>
</evidence>
<gene>
    <name evidence="18" type="ORF">DUI87_13920</name>
</gene>
<feature type="disulfide bond" evidence="13">
    <location>
        <begin position="572"/>
        <end position="590"/>
    </location>
</feature>
<evidence type="ECO:0000256" key="9">
    <source>
        <dbReference type="ARBA" id="ARBA00023157"/>
    </source>
</evidence>
<evidence type="ECO:0000256" key="1">
    <source>
        <dbReference type="ARBA" id="ARBA00004167"/>
    </source>
</evidence>
<comment type="subcellular location">
    <subcellularLocation>
        <location evidence="12">Membrane</location>
        <location evidence="12">Coated pit</location>
    </subcellularLocation>
    <subcellularLocation>
        <location evidence="1">Membrane</location>
        <topology evidence="1">Single-pass membrane protein</topology>
    </subcellularLocation>
</comment>
<dbReference type="Gene3D" id="4.10.400.10">
    <property type="entry name" value="Low-density Lipoprotein Receptor"/>
    <property type="match status" value="5"/>
</dbReference>
<dbReference type="OrthoDB" id="10020456at2759"/>
<dbReference type="Gene3D" id="2.60.120.290">
    <property type="entry name" value="Spermadhesin, CUB domain"/>
    <property type="match status" value="2"/>
</dbReference>
<feature type="disulfide bond" evidence="13">
    <location>
        <begin position="508"/>
        <end position="523"/>
    </location>
</feature>
<evidence type="ECO:0000256" key="4">
    <source>
        <dbReference type="ARBA" id="ARBA00022692"/>
    </source>
</evidence>
<keyword evidence="10" id="KW-0168">Coated pit</keyword>
<dbReference type="InterPro" id="IPR050685">
    <property type="entry name" value="LDLR"/>
</dbReference>
<feature type="disulfide bond" evidence="13">
    <location>
        <begin position="584"/>
        <end position="599"/>
    </location>
</feature>
<dbReference type="InterPro" id="IPR012337">
    <property type="entry name" value="RNaseH-like_sf"/>
</dbReference>
<dbReference type="SUPFAM" id="SSF53098">
    <property type="entry name" value="Ribonuclease H-like"/>
    <property type="match status" value="1"/>
</dbReference>
<keyword evidence="5" id="KW-0732">Signal</keyword>
<dbReference type="GO" id="GO:0004523">
    <property type="term" value="F:RNA-DNA hybrid ribonuclease activity"/>
    <property type="evidence" value="ECO:0007669"/>
    <property type="project" value="InterPro"/>
</dbReference>
<accession>A0A3M0K6U4</accession>
<feature type="domain" description="CUB" evidence="16">
    <location>
        <begin position="41"/>
        <end position="279"/>
    </location>
</feature>
<proteinExistence type="inferred from homology"/>
<dbReference type="SUPFAM" id="SSF49854">
    <property type="entry name" value="Spermadhesin, CUB domain"/>
    <property type="match status" value="2"/>
</dbReference>
<feature type="domain" description="CUB" evidence="16">
    <location>
        <begin position="374"/>
        <end position="485"/>
    </location>
</feature>
<dbReference type="PROSITE" id="PS01209">
    <property type="entry name" value="LDLRA_1"/>
    <property type="match status" value="3"/>
</dbReference>
<evidence type="ECO:0000256" key="6">
    <source>
        <dbReference type="ARBA" id="ARBA00022737"/>
    </source>
</evidence>
<dbReference type="EMBL" id="QRBI01000116">
    <property type="protein sequence ID" value="RMC08926.1"/>
    <property type="molecule type" value="Genomic_DNA"/>
</dbReference>
<dbReference type="GO" id="GO:0005886">
    <property type="term" value="C:plasma membrane"/>
    <property type="evidence" value="ECO:0007669"/>
    <property type="project" value="TreeGrafter"/>
</dbReference>
<keyword evidence="11" id="KW-0325">Glycoprotein</keyword>
<evidence type="ECO:0000256" key="11">
    <source>
        <dbReference type="ARBA" id="ARBA00023180"/>
    </source>
</evidence>
<feature type="disulfide bond" evidence="13">
    <location>
        <begin position="354"/>
        <end position="369"/>
    </location>
</feature>
<dbReference type="SMART" id="SM00192">
    <property type="entry name" value="LDLa"/>
    <property type="match status" value="5"/>
</dbReference>
<dbReference type="Pfam" id="PF00057">
    <property type="entry name" value="Ldl_recept_a"/>
    <property type="match status" value="4"/>
</dbReference>